<organism evidence="2 3">
    <name type="scientific">Clostridium kluyveri (strain NBRC 12016)</name>
    <dbReference type="NCBI Taxonomy" id="583346"/>
    <lineage>
        <taxon>Bacteria</taxon>
        <taxon>Bacillati</taxon>
        <taxon>Bacillota</taxon>
        <taxon>Clostridia</taxon>
        <taxon>Eubacteriales</taxon>
        <taxon>Clostridiaceae</taxon>
        <taxon>Clostridium</taxon>
    </lineage>
</organism>
<dbReference type="InterPro" id="IPR028994">
    <property type="entry name" value="Integrin_alpha_N"/>
</dbReference>
<dbReference type="EMBL" id="AP009049">
    <property type="protein sequence ID" value="BAH08003.1"/>
    <property type="molecule type" value="Genomic_DNA"/>
</dbReference>
<dbReference type="Proteomes" id="UP000007969">
    <property type="component" value="Chromosome"/>
</dbReference>
<sequence length="317" mass="36577">MEVKFMKFRVLFLKKTHIYLVILILLLIILFILFITSKASPTSNTISNNKNIKADFNGDGKEDILSVTRVDDNYLMEVTINNKTFSFKTDENSPIIETYSPYWPIRVTLMDISRNKVPEIFIQGSKNNKPLQRVFVFHNNNFDNILSNSNDILGFIDCKNNKTPKVISGKIQGNNIAFSNYIFLNYKFTNYSYDTNKTFIGKDTIYAFIKLIEGLPESEYYKPNSIFSSDISKEDMSLIGRLSGEDNSYVFQDALFKENKCDNKGDISEICWTLNFRGISNADNSIVKNYTLDLILTPDKNSKDNYYFKIASICKQR</sequence>
<reference evidence="3" key="1">
    <citation type="submission" date="2005-09" db="EMBL/GenBank/DDBJ databases">
        <title>Complete genome sequence of Clostridium kluyveri and comparative genomics of Clostridia species.</title>
        <authorList>
            <person name="Inui M."/>
            <person name="Nonaka H."/>
            <person name="Shinoda Y."/>
            <person name="Ikenaga Y."/>
            <person name="Abe M."/>
            <person name="Naito K."/>
            <person name="Vertes A.A."/>
            <person name="Yukawa H."/>
        </authorList>
    </citation>
    <scope>NUCLEOTIDE SEQUENCE [LARGE SCALE GENOMIC DNA]</scope>
    <source>
        <strain evidence="3">NBRC 12016</strain>
    </source>
</reference>
<dbReference type="KEGG" id="ckr:CKR_2952"/>
<proteinExistence type="predicted"/>
<dbReference type="Pfam" id="PF13517">
    <property type="entry name" value="FG-GAP_3"/>
    <property type="match status" value="1"/>
</dbReference>
<evidence type="ECO:0000313" key="3">
    <source>
        <dbReference type="Proteomes" id="UP000007969"/>
    </source>
</evidence>
<dbReference type="HOGENOM" id="CLU_077900_0_0_9"/>
<protein>
    <recommendedName>
        <fullName evidence="4">VCBS repeat-containing protein</fullName>
    </recommendedName>
</protein>
<gene>
    <name evidence="2" type="ordered locus">CKR_2952</name>
</gene>
<accession>B9E678</accession>
<keyword evidence="1" id="KW-0732">Signal</keyword>
<evidence type="ECO:0000256" key="1">
    <source>
        <dbReference type="ARBA" id="ARBA00022729"/>
    </source>
</evidence>
<dbReference type="AlphaFoldDB" id="B9E678"/>
<evidence type="ECO:0008006" key="4">
    <source>
        <dbReference type="Google" id="ProtNLM"/>
    </source>
</evidence>
<dbReference type="SUPFAM" id="SSF69318">
    <property type="entry name" value="Integrin alpha N-terminal domain"/>
    <property type="match status" value="1"/>
</dbReference>
<dbReference type="InterPro" id="IPR013517">
    <property type="entry name" value="FG-GAP"/>
</dbReference>
<evidence type="ECO:0000313" key="2">
    <source>
        <dbReference type="EMBL" id="BAH08003.1"/>
    </source>
</evidence>
<name>B9E678_CLOK1</name>